<protein>
    <submittedName>
        <fullName evidence="1">Tryptophan 7-halogenase</fullName>
    </submittedName>
</protein>
<dbReference type="InterPro" id="IPR036188">
    <property type="entry name" value="FAD/NAD-bd_sf"/>
</dbReference>
<reference evidence="1 2" key="1">
    <citation type="submission" date="2021-08" db="EMBL/GenBank/DDBJ databases">
        <title>Comparative Genomics Analysis of the Genus Qipengyuania Reveals Extensive Genetic Diversity and Metabolic Versatility, Including the Description of Fifteen Novel Species.</title>
        <authorList>
            <person name="Liu Y."/>
        </authorList>
    </citation>
    <scope>NUCLEOTIDE SEQUENCE [LARGE SCALE GENOMIC DNA]</scope>
    <source>
        <strain evidence="1 2">YG27</strain>
    </source>
</reference>
<organism evidence="1 2">
    <name type="scientific">Qipengyuania mesophila</name>
    <dbReference type="NCBI Taxonomy" id="2867246"/>
    <lineage>
        <taxon>Bacteria</taxon>
        <taxon>Pseudomonadati</taxon>
        <taxon>Pseudomonadota</taxon>
        <taxon>Alphaproteobacteria</taxon>
        <taxon>Sphingomonadales</taxon>
        <taxon>Erythrobacteraceae</taxon>
        <taxon>Qipengyuania</taxon>
    </lineage>
</organism>
<name>A0ABS7JXI1_9SPHN</name>
<dbReference type="PANTHER" id="PTHR43747">
    <property type="entry name" value="FAD-BINDING PROTEIN"/>
    <property type="match status" value="1"/>
</dbReference>
<dbReference type="RefSeq" id="WP_221603458.1">
    <property type="nucleotide sequence ID" value="NZ_JAIGNU010000002.1"/>
</dbReference>
<accession>A0ABS7JXI1</accession>
<evidence type="ECO:0000313" key="2">
    <source>
        <dbReference type="Proteomes" id="UP000782554"/>
    </source>
</evidence>
<dbReference type="EMBL" id="JAIGNU010000002">
    <property type="protein sequence ID" value="MBX7502311.1"/>
    <property type="molecule type" value="Genomic_DNA"/>
</dbReference>
<dbReference type="Gene3D" id="3.50.50.60">
    <property type="entry name" value="FAD/NAD(P)-binding domain"/>
    <property type="match status" value="1"/>
</dbReference>
<dbReference type="InterPro" id="IPR050816">
    <property type="entry name" value="Flavin-dep_Halogenase_NPB"/>
</dbReference>
<dbReference type="SUPFAM" id="SSF51905">
    <property type="entry name" value="FAD/NAD(P)-binding domain"/>
    <property type="match status" value="1"/>
</dbReference>
<dbReference type="PIRSF" id="PIRSF011396">
    <property type="entry name" value="Trp_halogenase"/>
    <property type="match status" value="1"/>
</dbReference>
<dbReference type="Proteomes" id="UP000782554">
    <property type="component" value="Unassembled WGS sequence"/>
</dbReference>
<evidence type="ECO:0000313" key="1">
    <source>
        <dbReference type="EMBL" id="MBX7502311.1"/>
    </source>
</evidence>
<gene>
    <name evidence="1" type="ORF">K3181_12740</name>
</gene>
<dbReference type="InterPro" id="IPR033856">
    <property type="entry name" value="Trp_halogen"/>
</dbReference>
<dbReference type="PANTHER" id="PTHR43747:SF4">
    <property type="entry name" value="FLAVIN-DEPENDENT TRYPTOPHAN HALOGENASE"/>
    <property type="match status" value="1"/>
</dbReference>
<proteinExistence type="predicted"/>
<sequence>MADENGYTIVIVGGGTAGWMSAAALARFVPPGHRIALVESDAIRTIGVGEATIPAIRTFNDALGIDETEFLRETRGSLKLGIAFEGWGTPDGQYMHAFGPIGRPLGLVHFKDHWARAWSAGFAKPLAHYSVNEIAARTMRAPDGGRGPAVPYAYHFDAGLYAGFLRRYAEARGVTRREGTVERVTRHGESGDIAAIVLGDGTEVAGDFFIDCTGFRGLLIEQELAAGYDDWSHWLPCDRAMAVPCAPAGGLTPYTRSIAREAGWQWRIPLQHRIGNGLVYCSEFLSDEDAAHMLLAHLDGEALGDPRPLRFVTGKRRKQWVANCLAVGLSSGFMEPLESTSIHMIQASITRFLTMLPRGDVDPAVRDEFNRAANFEQERIRDFLILHYKANGRTGEPFWDRCRAMEIPDTLAAKIDQFRGNGVFRQVHEELFTEDGWLQVFVGQGIEPDNWNAMADALPETKLREFLAVLEQAALDDVRRLPSHMDILARAMAEPEGVET</sequence>
<comment type="caution">
    <text evidence="1">The sequence shown here is derived from an EMBL/GenBank/DDBJ whole genome shotgun (WGS) entry which is preliminary data.</text>
</comment>
<keyword evidence="2" id="KW-1185">Reference proteome</keyword>
<dbReference type="Pfam" id="PF04820">
    <property type="entry name" value="Trp_halogenase"/>
    <property type="match status" value="1"/>
</dbReference>
<dbReference type="InterPro" id="IPR006905">
    <property type="entry name" value="Flavin_halogenase"/>
</dbReference>